<reference evidence="2 3" key="1">
    <citation type="submission" date="2023-07" db="EMBL/GenBank/DDBJ databases">
        <title>Sequencing the genomes of 1000 actinobacteria strains.</title>
        <authorList>
            <person name="Klenk H.-P."/>
        </authorList>
    </citation>
    <scope>NUCLEOTIDE SEQUENCE [LARGE SCALE GENOMIC DNA]</scope>
    <source>
        <strain evidence="2 3">DSM 14555</strain>
    </source>
</reference>
<sequence length="282" mass="30028">MTHDAHRDHPGHRHQPDDAGLLEVLELDATLSGSQIEQIIGWLSPYAPQRVHSIVDVGAGLGGGSVALAEQFPEAWVQAVDRSEPMLARVRESAGAHGLADRISTLPADLDQEWPREATGADVVWAASSLHEVADPERTFVQIHAALRPGGLLAVVELTGLPRFLPDDVGLGEPGLEARLRRVLSGLGWNRQLEWEQLIQAAGFELLGKAGFSAGGGHSAEAARKYARTSLARIRPALQAGAATADLATLDAILAGEDPGALLQRGGLDVRVDRVAWAARKR</sequence>
<dbReference type="SUPFAM" id="SSF53335">
    <property type="entry name" value="S-adenosyl-L-methionine-dependent methyltransferases"/>
    <property type="match status" value="1"/>
</dbReference>
<proteinExistence type="predicted"/>
<dbReference type="PANTHER" id="PTHR43591">
    <property type="entry name" value="METHYLTRANSFERASE"/>
    <property type="match status" value="1"/>
</dbReference>
<dbReference type="Proteomes" id="UP001185069">
    <property type="component" value="Unassembled WGS sequence"/>
</dbReference>
<dbReference type="Pfam" id="PF13649">
    <property type="entry name" value="Methyltransf_25"/>
    <property type="match status" value="1"/>
</dbReference>
<name>A0ABU1JES7_9MICC</name>
<dbReference type="Gene3D" id="3.40.50.150">
    <property type="entry name" value="Vaccinia Virus protein VP39"/>
    <property type="match status" value="1"/>
</dbReference>
<dbReference type="GO" id="GO:0032259">
    <property type="term" value="P:methylation"/>
    <property type="evidence" value="ECO:0007669"/>
    <property type="project" value="UniProtKB-KW"/>
</dbReference>
<comment type="caution">
    <text evidence="2">The sequence shown here is derived from an EMBL/GenBank/DDBJ whole genome shotgun (WGS) entry which is preliminary data.</text>
</comment>
<dbReference type="InterPro" id="IPR041698">
    <property type="entry name" value="Methyltransf_25"/>
</dbReference>
<keyword evidence="3" id="KW-1185">Reference proteome</keyword>
<protein>
    <submittedName>
        <fullName evidence="2">SAM-dependent methyltransferase</fullName>
    </submittedName>
</protein>
<gene>
    <name evidence="2" type="ORF">JOE69_003158</name>
</gene>
<dbReference type="EMBL" id="JAVDQF010000001">
    <property type="protein sequence ID" value="MDR6270920.1"/>
    <property type="molecule type" value="Genomic_DNA"/>
</dbReference>
<dbReference type="RefSeq" id="WP_309800329.1">
    <property type="nucleotide sequence ID" value="NZ_BAAAHY010000006.1"/>
</dbReference>
<dbReference type="InterPro" id="IPR029063">
    <property type="entry name" value="SAM-dependent_MTases_sf"/>
</dbReference>
<feature type="domain" description="Methyltransferase" evidence="1">
    <location>
        <begin position="54"/>
        <end position="151"/>
    </location>
</feature>
<accession>A0ABU1JES7</accession>
<organism evidence="2 3">
    <name type="scientific">Arthrobacter russicus</name>
    <dbReference type="NCBI Taxonomy" id="172040"/>
    <lineage>
        <taxon>Bacteria</taxon>
        <taxon>Bacillati</taxon>
        <taxon>Actinomycetota</taxon>
        <taxon>Actinomycetes</taxon>
        <taxon>Micrococcales</taxon>
        <taxon>Micrococcaceae</taxon>
        <taxon>Arthrobacter</taxon>
    </lineage>
</organism>
<dbReference type="GO" id="GO:0008168">
    <property type="term" value="F:methyltransferase activity"/>
    <property type="evidence" value="ECO:0007669"/>
    <property type="project" value="UniProtKB-KW"/>
</dbReference>
<keyword evidence="2" id="KW-0489">Methyltransferase</keyword>
<dbReference type="CDD" id="cd02440">
    <property type="entry name" value="AdoMet_MTases"/>
    <property type="match status" value="1"/>
</dbReference>
<dbReference type="PANTHER" id="PTHR43591:SF97">
    <property type="entry name" value="CLASS I SAM-DEPENDENT METHYLTRANSFERASE"/>
    <property type="match status" value="1"/>
</dbReference>
<evidence type="ECO:0000259" key="1">
    <source>
        <dbReference type="Pfam" id="PF13649"/>
    </source>
</evidence>
<keyword evidence="2" id="KW-0808">Transferase</keyword>
<evidence type="ECO:0000313" key="3">
    <source>
        <dbReference type="Proteomes" id="UP001185069"/>
    </source>
</evidence>
<evidence type="ECO:0000313" key="2">
    <source>
        <dbReference type="EMBL" id="MDR6270920.1"/>
    </source>
</evidence>